<dbReference type="Gene3D" id="2.40.128.580">
    <property type="entry name" value="GXWXG domain"/>
    <property type="match status" value="1"/>
</dbReference>
<protein>
    <submittedName>
        <fullName evidence="3">CIC11C00000004392</fullName>
    </submittedName>
</protein>
<dbReference type="Pfam" id="PF14231">
    <property type="entry name" value="GXWXG"/>
    <property type="match status" value="1"/>
</dbReference>
<dbReference type="InterPro" id="IPR025568">
    <property type="entry name" value="DUF4334"/>
</dbReference>
<organism evidence="3 4">
    <name type="scientific">Sungouiella intermedia</name>
    <dbReference type="NCBI Taxonomy" id="45354"/>
    <lineage>
        <taxon>Eukaryota</taxon>
        <taxon>Fungi</taxon>
        <taxon>Dikarya</taxon>
        <taxon>Ascomycota</taxon>
        <taxon>Saccharomycotina</taxon>
        <taxon>Pichiomycetes</taxon>
        <taxon>Metschnikowiaceae</taxon>
        <taxon>Sungouiella</taxon>
    </lineage>
</organism>
<reference evidence="3 4" key="1">
    <citation type="submission" date="2016-10" db="EMBL/GenBank/DDBJ databases">
        <authorList>
            <person name="de Groot N.N."/>
        </authorList>
    </citation>
    <scope>NUCLEOTIDE SEQUENCE [LARGE SCALE GENOMIC DNA]</scope>
    <source>
        <strain evidence="3 4">PYCC 4715</strain>
    </source>
</reference>
<feature type="domain" description="DUF4334" evidence="2">
    <location>
        <begin position="140"/>
        <end position="194"/>
    </location>
</feature>
<dbReference type="Proteomes" id="UP000182259">
    <property type="component" value="Chromosome III"/>
</dbReference>
<dbReference type="EMBL" id="LT635766">
    <property type="protein sequence ID" value="SGZ52928.1"/>
    <property type="molecule type" value="Genomic_DNA"/>
</dbReference>
<evidence type="ECO:0000259" key="2">
    <source>
        <dbReference type="Pfam" id="PF14232"/>
    </source>
</evidence>
<name>A0A1L0DAB4_9ASCO</name>
<gene>
    <name evidence="3" type="ORF">SAMEA4029009_CIC11G00000004392</name>
</gene>
<sequence length="198" mass="22639">MFSRAFSKTAFSIPRVTSRRFITTFADLAKSRKATTQQCWEAFDALEPVKVDELVGYRWKGYEIYTDHPWCGLLDANNWFGKEYFSSEHGNPLLTYATDEKSGNDVFPAEPLKYFALTAEGTNILGDLRGQIESPEGVGCRLRTILFRGVNTASMFYDQLPINDTFKKVDDNTVFGVMDCKMVPDPPYFFVLEKYLKI</sequence>
<evidence type="ECO:0000259" key="1">
    <source>
        <dbReference type="Pfam" id="PF14231"/>
    </source>
</evidence>
<evidence type="ECO:0000313" key="4">
    <source>
        <dbReference type="Proteomes" id="UP000182259"/>
    </source>
</evidence>
<feature type="domain" description="GXWXG" evidence="1">
    <location>
        <begin position="42"/>
        <end position="98"/>
    </location>
</feature>
<dbReference type="AlphaFoldDB" id="A0A1L0DAB4"/>
<dbReference type="InterPro" id="IPR025951">
    <property type="entry name" value="GXWXG_dom"/>
</dbReference>
<proteinExistence type="predicted"/>
<evidence type="ECO:0000313" key="3">
    <source>
        <dbReference type="EMBL" id="SGZ52928.1"/>
    </source>
</evidence>
<dbReference type="Pfam" id="PF14232">
    <property type="entry name" value="DUF4334"/>
    <property type="match status" value="1"/>
</dbReference>
<accession>A0A1L0DAB4</accession>